<keyword evidence="6" id="KW-1185">Reference proteome</keyword>
<dbReference type="AlphaFoldDB" id="A0A2G8S6W7"/>
<evidence type="ECO:0000256" key="2">
    <source>
        <dbReference type="ARBA" id="ARBA00022723"/>
    </source>
</evidence>
<dbReference type="InterPro" id="IPR003347">
    <property type="entry name" value="JmjC_dom"/>
</dbReference>
<accession>A0A2G8S6W7</accession>
<evidence type="ECO:0000259" key="4">
    <source>
        <dbReference type="PROSITE" id="PS51184"/>
    </source>
</evidence>
<evidence type="ECO:0000256" key="3">
    <source>
        <dbReference type="ARBA" id="ARBA00023242"/>
    </source>
</evidence>
<dbReference type="OrthoDB" id="1667110at2759"/>
<dbReference type="GO" id="GO:0006357">
    <property type="term" value="P:regulation of transcription by RNA polymerase II"/>
    <property type="evidence" value="ECO:0007669"/>
    <property type="project" value="TreeGrafter"/>
</dbReference>
<dbReference type="GO" id="GO:0000785">
    <property type="term" value="C:chromatin"/>
    <property type="evidence" value="ECO:0007669"/>
    <property type="project" value="TreeGrafter"/>
</dbReference>
<evidence type="ECO:0000256" key="1">
    <source>
        <dbReference type="ARBA" id="ARBA00004123"/>
    </source>
</evidence>
<dbReference type="Pfam" id="PF02373">
    <property type="entry name" value="JmjC"/>
    <property type="match status" value="1"/>
</dbReference>
<organism evidence="5 6">
    <name type="scientific">Ganoderma sinense ZZ0214-1</name>
    <dbReference type="NCBI Taxonomy" id="1077348"/>
    <lineage>
        <taxon>Eukaryota</taxon>
        <taxon>Fungi</taxon>
        <taxon>Dikarya</taxon>
        <taxon>Basidiomycota</taxon>
        <taxon>Agaricomycotina</taxon>
        <taxon>Agaricomycetes</taxon>
        <taxon>Polyporales</taxon>
        <taxon>Polyporaceae</taxon>
        <taxon>Ganoderma</taxon>
    </lineage>
</organism>
<proteinExistence type="predicted"/>
<dbReference type="PROSITE" id="PS51184">
    <property type="entry name" value="JMJC"/>
    <property type="match status" value="1"/>
</dbReference>
<dbReference type="GO" id="GO:0046872">
    <property type="term" value="F:metal ion binding"/>
    <property type="evidence" value="ECO:0007669"/>
    <property type="project" value="UniProtKB-KW"/>
</dbReference>
<feature type="domain" description="JmjC" evidence="4">
    <location>
        <begin position="135"/>
        <end position="306"/>
    </location>
</feature>
<dbReference type="SUPFAM" id="SSF51197">
    <property type="entry name" value="Clavaminate synthase-like"/>
    <property type="match status" value="1"/>
</dbReference>
<comment type="caution">
    <text evidence="5">The sequence shown here is derived from an EMBL/GenBank/DDBJ whole genome shotgun (WGS) entry which is preliminary data.</text>
</comment>
<sequence>MADVPEWVPTTIDPQVSRAVKRLARTQLSEERFKTFWRSRRPFVVKDLHKDLQACWEPQFFIQQYGDTACEVQDCETGKEQTSTVAAFFSLFGSAEPPKRILKLKDWPPTANFKAMFPQLQEDFERAMPLPEYITSSGAKNLAAHFPLNSFTPDLGPKMYNALASTFDETHSGSTRLHLDMSDAVNLMTHAASARDGSAGYALWHIFAPEDTCHVRAYLNQKKSPQERGDPIHNQSYYLTQSMLDELSDQYQVRPYIIRQYLGQAIFIPAGCAHQVSNQADCVKVACDFVSPESVAICKQLWDEFRIQRLARCWPPDVIPFAHMLYWTWESTQMIVSGGEQYHFAEDDSSRQTPFLLPALPSSRNSRTNPI</sequence>
<reference evidence="5 6" key="1">
    <citation type="journal article" date="2015" name="Sci. Rep.">
        <title>Chromosome-level genome map provides insights into diverse defense mechanisms in the medicinal fungus Ganoderma sinense.</title>
        <authorList>
            <person name="Zhu Y."/>
            <person name="Xu J."/>
            <person name="Sun C."/>
            <person name="Zhou S."/>
            <person name="Xu H."/>
            <person name="Nelson D.R."/>
            <person name="Qian J."/>
            <person name="Song J."/>
            <person name="Luo H."/>
            <person name="Xiang L."/>
            <person name="Li Y."/>
            <person name="Xu Z."/>
            <person name="Ji A."/>
            <person name="Wang L."/>
            <person name="Lu S."/>
            <person name="Hayward A."/>
            <person name="Sun W."/>
            <person name="Li X."/>
            <person name="Schwartz D.C."/>
            <person name="Wang Y."/>
            <person name="Chen S."/>
        </authorList>
    </citation>
    <scope>NUCLEOTIDE SEQUENCE [LARGE SCALE GENOMIC DNA]</scope>
    <source>
        <strain evidence="5 6">ZZ0214-1</strain>
    </source>
</reference>
<dbReference type="InterPro" id="IPR045109">
    <property type="entry name" value="LSDs-like"/>
</dbReference>
<dbReference type="PANTHER" id="PTHR12549:SF38">
    <property type="entry name" value="JMJC DOMAIN-CONTAINING HISTONE DEMETHYLASE 2, ISOFORM A"/>
    <property type="match status" value="1"/>
</dbReference>
<gene>
    <name evidence="5" type="ORF">GSI_09339</name>
</gene>
<dbReference type="GO" id="GO:0003712">
    <property type="term" value="F:transcription coregulator activity"/>
    <property type="evidence" value="ECO:0007669"/>
    <property type="project" value="TreeGrafter"/>
</dbReference>
<dbReference type="STRING" id="1077348.A0A2G8S6W7"/>
<evidence type="ECO:0000313" key="6">
    <source>
        <dbReference type="Proteomes" id="UP000230002"/>
    </source>
</evidence>
<dbReference type="EMBL" id="AYKW01000023">
    <property type="protein sequence ID" value="PIL29288.1"/>
    <property type="molecule type" value="Genomic_DNA"/>
</dbReference>
<dbReference type="GO" id="GO:0032454">
    <property type="term" value="F:histone H3K9 demethylase activity"/>
    <property type="evidence" value="ECO:0007669"/>
    <property type="project" value="InterPro"/>
</dbReference>
<dbReference type="GO" id="GO:0000118">
    <property type="term" value="C:histone deacetylase complex"/>
    <property type="evidence" value="ECO:0007669"/>
    <property type="project" value="TreeGrafter"/>
</dbReference>
<dbReference type="Proteomes" id="UP000230002">
    <property type="component" value="Unassembled WGS sequence"/>
</dbReference>
<protein>
    <submittedName>
        <fullName evidence="5">Transcription factor</fullName>
    </submittedName>
</protein>
<dbReference type="GO" id="GO:0031490">
    <property type="term" value="F:chromatin DNA binding"/>
    <property type="evidence" value="ECO:0007669"/>
    <property type="project" value="TreeGrafter"/>
</dbReference>
<comment type="subcellular location">
    <subcellularLocation>
        <location evidence="1">Nucleus</location>
    </subcellularLocation>
</comment>
<evidence type="ECO:0000313" key="5">
    <source>
        <dbReference type="EMBL" id="PIL29288.1"/>
    </source>
</evidence>
<dbReference type="PANTHER" id="PTHR12549">
    <property type="entry name" value="JMJC DOMAIN-CONTAINING HISTONE DEMETHYLATION PROTEIN"/>
    <property type="match status" value="1"/>
</dbReference>
<dbReference type="Gene3D" id="2.60.120.650">
    <property type="entry name" value="Cupin"/>
    <property type="match status" value="1"/>
</dbReference>
<keyword evidence="3" id="KW-0539">Nucleus</keyword>
<keyword evidence="2" id="KW-0479">Metal-binding</keyword>
<dbReference type="SMART" id="SM00558">
    <property type="entry name" value="JmjC"/>
    <property type="match status" value="1"/>
</dbReference>
<name>A0A2G8S6W7_9APHY</name>